<name>A0A2A6BQ50_PRIPA</name>
<evidence type="ECO:0000256" key="1">
    <source>
        <dbReference type="SAM" id="MobiDB-lite"/>
    </source>
</evidence>
<dbReference type="Proteomes" id="UP000005239">
    <property type="component" value="Unassembled WGS sequence"/>
</dbReference>
<feature type="chain" id="PRO_5043668911" evidence="3">
    <location>
        <begin position="17"/>
        <end position="413"/>
    </location>
</feature>
<dbReference type="AlphaFoldDB" id="A0A2A6BQ50"/>
<keyword evidence="3" id="KW-0732">Signal</keyword>
<accession>A0A8R1YIB7</accession>
<feature type="transmembrane region" description="Helical" evidence="2">
    <location>
        <begin position="279"/>
        <end position="303"/>
    </location>
</feature>
<evidence type="ECO:0000313" key="4">
    <source>
        <dbReference type="EnsemblMetazoa" id="PPA24695.1"/>
    </source>
</evidence>
<feature type="signal peptide" evidence="3">
    <location>
        <begin position="1"/>
        <end position="16"/>
    </location>
</feature>
<accession>A0A2A6BQ50</accession>
<proteinExistence type="predicted"/>
<sequence length="413" mass="44000">MRQLILCLAAVAAISAYNLLIQELTLTGGLITSNTVNCDNIAQLHISELTYNIDCHDVRNTADPKAIESRKVVYTSGVIPTTAKTLNCDITLTDGQTITFQLQPNMKAGELQTATPAAKYTPLATSAPPTTTVAASTTECNDCNTINTKDKDPCNKPLAGPKAVLPSTAIKTNLPLPLPVKPDVSIADSAALPPAVRLRGPGPARPPAVRRRHPVKETVNDDEEAGSRTRGYRLLSMADRELIQERRVKRDDVPPPAVDDSTINVAVAYYVLDEPGNPAAVWAAVIEGIILIVLVGACLYFFCWAPRNRGVASASADPYKPEANYSVSYANSSYNNQRIDAFQNPPPAAPPRPANSAYMDDYITDNIGAMGRPAATPAAPAATAASAANPATSNFEPRHQRFDSSGLVTVNLS</sequence>
<keyword evidence="2" id="KW-0472">Membrane</keyword>
<dbReference type="EnsemblMetazoa" id="PPA24695.1">
    <property type="protein sequence ID" value="PPA24695.1"/>
    <property type="gene ID" value="WBGene00114249"/>
</dbReference>
<feature type="region of interest" description="Disordered" evidence="1">
    <location>
        <begin position="194"/>
        <end position="230"/>
    </location>
</feature>
<organism evidence="4 5">
    <name type="scientific">Pristionchus pacificus</name>
    <name type="common">Parasitic nematode worm</name>
    <dbReference type="NCBI Taxonomy" id="54126"/>
    <lineage>
        <taxon>Eukaryota</taxon>
        <taxon>Metazoa</taxon>
        <taxon>Ecdysozoa</taxon>
        <taxon>Nematoda</taxon>
        <taxon>Chromadorea</taxon>
        <taxon>Rhabditida</taxon>
        <taxon>Rhabditina</taxon>
        <taxon>Diplogasteromorpha</taxon>
        <taxon>Diplogasteroidea</taxon>
        <taxon>Neodiplogasteridae</taxon>
        <taxon>Pristionchus</taxon>
    </lineage>
</organism>
<protein>
    <submittedName>
        <fullName evidence="4">Uncharacterized protein</fullName>
    </submittedName>
</protein>
<keyword evidence="2" id="KW-0812">Transmembrane</keyword>
<reference evidence="4" key="2">
    <citation type="submission" date="2022-06" db="UniProtKB">
        <authorList>
            <consortium name="EnsemblMetazoa"/>
        </authorList>
    </citation>
    <scope>IDENTIFICATION</scope>
    <source>
        <strain evidence="4">PS312</strain>
    </source>
</reference>
<reference evidence="5" key="1">
    <citation type="journal article" date="2008" name="Nat. Genet.">
        <title>The Pristionchus pacificus genome provides a unique perspective on nematode lifestyle and parasitism.</title>
        <authorList>
            <person name="Dieterich C."/>
            <person name="Clifton S.W."/>
            <person name="Schuster L.N."/>
            <person name="Chinwalla A."/>
            <person name="Delehaunty K."/>
            <person name="Dinkelacker I."/>
            <person name="Fulton L."/>
            <person name="Fulton R."/>
            <person name="Godfrey J."/>
            <person name="Minx P."/>
            <person name="Mitreva M."/>
            <person name="Roeseler W."/>
            <person name="Tian H."/>
            <person name="Witte H."/>
            <person name="Yang S.P."/>
            <person name="Wilson R.K."/>
            <person name="Sommer R.J."/>
        </authorList>
    </citation>
    <scope>NUCLEOTIDE SEQUENCE [LARGE SCALE GENOMIC DNA]</scope>
    <source>
        <strain evidence="5">PS312</strain>
    </source>
</reference>
<gene>
    <name evidence="4" type="primary">WBGene00114249</name>
</gene>
<evidence type="ECO:0000313" key="5">
    <source>
        <dbReference type="Proteomes" id="UP000005239"/>
    </source>
</evidence>
<evidence type="ECO:0000256" key="2">
    <source>
        <dbReference type="SAM" id="Phobius"/>
    </source>
</evidence>
<feature type="compositionally biased region" description="Low complexity" evidence="1">
    <location>
        <begin position="373"/>
        <end position="394"/>
    </location>
</feature>
<keyword evidence="2" id="KW-1133">Transmembrane helix</keyword>
<feature type="region of interest" description="Disordered" evidence="1">
    <location>
        <begin position="373"/>
        <end position="413"/>
    </location>
</feature>
<evidence type="ECO:0000256" key="3">
    <source>
        <dbReference type="SAM" id="SignalP"/>
    </source>
</evidence>
<keyword evidence="5" id="KW-1185">Reference proteome</keyword>